<name>A0A381QD94_9ZZZZ</name>
<dbReference type="SUPFAM" id="SSF53474">
    <property type="entry name" value="alpha/beta-Hydrolases"/>
    <property type="match status" value="1"/>
</dbReference>
<protein>
    <recommendedName>
        <fullName evidence="1">KANL3/Tex30 alpha/beta hydrolase-like domain-containing protein</fullName>
    </recommendedName>
</protein>
<feature type="domain" description="KANL3/Tex30 alpha/beta hydrolase-like" evidence="1">
    <location>
        <begin position="59"/>
        <end position="211"/>
    </location>
</feature>
<dbReference type="AlphaFoldDB" id="A0A381QD94"/>
<reference evidence="2" key="1">
    <citation type="submission" date="2018-05" db="EMBL/GenBank/DDBJ databases">
        <authorList>
            <person name="Lanie J.A."/>
            <person name="Ng W.-L."/>
            <person name="Kazmierczak K.M."/>
            <person name="Andrzejewski T.M."/>
            <person name="Davidsen T.M."/>
            <person name="Wayne K.J."/>
            <person name="Tettelin H."/>
            <person name="Glass J.I."/>
            <person name="Rusch D."/>
            <person name="Podicherti R."/>
            <person name="Tsui H.-C.T."/>
            <person name="Winkler M.E."/>
        </authorList>
    </citation>
    <scope>NUCLEOTIDE SEQUENCE</scope>
</reference>
<evidence type="ECO:0000313" key="2">
    <source>
        <dbReference type="EMBL" id="SUZ76047.1"/>
    </source>
</evidence>
<dbReference type="PANTHER" id="PTHR42103:SF2">
    <property type="entry name" value="AB HYDROLASE-1 DOMAIN-CONTAINING PROTEIN"/>
    <property type="match status" value="1"/>
</dbReference>
<proteinExistence type="predicted"/>
<dbReference type="PANTHER" id="PTHR42103">
    <property type="entry name" value="ALPHA/BETA-HYDROLASES SUPERFAMILY PROTEIN"/>
    <property type="match status" value="1"/>
</dbReference>
<accession>A0A381QD94</accession>
<dbReference type="InterPro" id="IPR029058">
    <property type="entry name" value="AB_hydrolase_fold"/>
</dbReference>
<organism evidence="2">
    <name type="scientific">marine metagenome</name>
    <dbReference type="NCBI Taxonomy" id="408172"/>
    <lineage>
        <taxon>unclassified sequences</taxon>
        <taxon>metagenomes</taxon>
        <taxon>ecological metagenomes</taxon>
    </lineage>
</organism>
<dbReference type="EMBL" id="UINC01001263">
    <property type="protein sequence ID" value="SUZ76047.1"/>
    <property type="molecule type" value="Genomic_DNA"/>
</dbReference>
<evidence type="ECO:0000259" key="1">
    <source>
        <dbReference type="Pfam" id="PF20408"/>
    </source>
</evidence>
<dbReference type="Pfam" id="PF20408">
    <property type="entry name" value="Abhydrolase_11"/>
    <property type="match status" value="1"/>
</dbReference>
<sequence>MLGARINPSSCSGEHSGLLPDTSPVLIPASHGHLEALLREPTVPPRGAAVMCHPHPNYGGTMHTKAVYRGAEALSDVGFAALRFNFRGVGASTGSYDGGIGEEDDVLDALNWLQGEYPGLPLIVGGFSFGSLVGMRVGAVDKRVVGLLGMGLPINLERYDYSFLSDMEKPVLVVQGEHDEFGTGEEAAELITSLEGDIRLVRIPDSDHYFTGCWDELKRAVRGYYESGPGFRLMLAV</sequence>
<gene>
    <name evidence="2" type="ORF">METZ01_LOCUS28901</name>
</gene>
<dbReference type="InterPro" id="IPR046879">
    <property type="entry name" value="KANL3/Tex30_Abhydrolase"/>
</dbReference>
<dbReference type="Gene3D" id="3.40.50.1820">
    <property type="entry name" value="alpha/beta hydrolase"/>
    <property type="match status" value="1"/>
</dbReference>